<keyword evidence="7" id="KW-0698">rRNA processing</keyword>
<dbReference type="GO" id="GO:0006364">
    <property type="term" value="P:rRNA processing"/>
    <property type="evidence" value="ECO:0007669"/>
    <property type="project" value="UniProtKB-UniRule"/>
</dbReference>
<evidence type="ECO:0000256" key="6">
    <source>
        <dbReference type="ARBA" id="ARBA00022833"/>
    </source>
</evidence>
<feature type="binding site" evidence="7">
    <location>
        <position position="121"/>
    </location>
    <ligand>
        <name>Zn(2+)</name>
        <dbReference type="ChEBI" id="CHEBI:29105"/>
        <note>catalytic</note>
    </ligand>
</feature>
<evidence type="ECO:0000256" key="2">
    <source>
        <dbReference type="ARBA" id="ARBA00022722"/>
    </source>
</evidence>
<dbReference type="GO" id="GO:0004222">
    <property type="term" value="F:metalloendopeptidase activity"/>
    <property type="evidence" value="ECO:0007669"/>
    <property type="project" value="InterPro"/>
</dbReference>
<keyword evidence="3 7" id="KW-0479">Metal-binding</keyword>
<evidence type="ECO:0000256" key="3">
    <source>
        <dbReference type="ARBA" id="ARBA00022723"/>
    </source>
</evidence>
<comment type="similarity">
    <text evidence="1 7">Belongs to the endoribonuclease YbeY family.</text>
</comment>
<dbReference type="InterPro" id="IPR002036">
    <property type="entry name" value="YbeY"/>
</dbReference>
<evidence type="ECO:0000313" key="9">
    <source>
        <dbReference type="Proteomes" id="UP000229782"/>
    </source>
</evidence>
<feature type="binding site" evidence="7">
    <location>
        <position position="115"/>
    </location>
    <ligand>
        <name>Zn(2+)</name>
        <dbReference type="ChEBI" id="CHEBI:29105"/>
        <note>catalytic</note>
    </ligand>
</feature>
<evidence type="ECO:0000313" key="8">
    <source>
        <dbReference type="EMBL" id="PIR03004.1"/>
    </source>
</evidence>
<comment type="caution">
    <text evidence="8">The sequence shown here is derived from an EMBL/GenBank/DDBJ whole genome shotgun (WGS) entry which is preliminary data.</text>
</comment>
<dbReference type="GO" id="GO:0004521">
    <property type="term" value="F:RNA endonuclease activity"/>
    <property type="evidence" value="ECO:0007669"/>
    <property type="project" value="UniProtKB-UniRule"/>
</dbReference>
<proteinExistence type="inferred from homology"/>
<name>A0A2H0N275_9BACT</name>
<evidence type="ECO:0000256" key="4">
    <source>
        <dbReference type="ARBA" id="ARBA00022759"/>
    </source>
</evidence>
<dbReference type="SUPFAM" id="SSF55486">
    <property type="entry name" value="Metalloproteases ('zincins'), catalytic domain"/>
    <property type="match status" value="1"/>
</dbReference>
<dbReference type="InterPro" id="IPR023091">
    <property type="entry name" value="MetalPrtase_cat_dom_sf_prd"/>
</dbReference>
<evidence type="ECO:0000256" key="1">
    <source>
        <dbReference type="ARBA" id="ARBA00010875"/>
    </source>
</evidence>
<accession>A0A2H0N275</accession>
<feature type="binding site" evidence="7">
    <location>
        <position position="111"/>
    </location>
    <ligand>
        <name>Zn(2+)</name>
        <dbReference type="ChEBI" id="CHEBI:29105"/>
        <note>catalytic</note>
    </ligand>
</feature>
<keyword evidence="2 7" id="KW-0540">Nuclease</keyword>
<dbReference type="EC" id="3.1.-.-" evidence="7"/>
<comment type="cofactor">
    <cofactor evidence="7">
        <name>Zn(2+)</name>
        <dbReference type="ChEBI" id="CHEBI:29105"/>
    </cofactor>
    <text evidence="7">Binds 1 zinc ion.</text>
</comment>
<keyword evidence="7" id="KW-0690">Ribosome biogenesis</keyword>
<dbReference type="Gene3D" id="3.40.390.30">
    <property type="entry name" value="Metalloproteases ('zincins'), catalytic domain"/>
    <property type="match status" value="1"/>
</dbReference>
<protein>
    <recommendedName>
        <fullName evidence="7">Endoribonuclease YbeY</fullName>
        <ecNumber evidence="7">3.1.-.-</ecNumber>
    </recommendedName>
</protein>
<comment type="function">
    <text evidence="7">Single strand-specific metallo-endoribonuclease involved in late-stage 70S ribosome quality control and in maturation of the 3' terminus of the 16S rRNA.</text>
</comment>
<dbReference type="AlphaFoldDB" id="A0A2H0N275"/>
<keyword evidence="6 7" id="KW-0862">Zinc</keyword>
<organism evidence="8 9">
    <name type="scientific">Candidatus Magasanikbacteria bacterium CG11_big_fil_rev_8_21_14_0_20_43_7</name>
    <dbReference type="NCBI Taxonomy" id="1974654"/>
    <lineage>
        <taxon>Bacteria</taxon>
        <taxon>Candidatus Magasanikiibacteriota</taxon>
    </lineage>
</organism>
<dbReference type="Proteomes" id="UP000229782">
    <property type="component" value="Unassembled WGS sequence"/>
</dbReference>
<evidence type="ECO:0000256" key="7">
    <source>
        <dbReference type="HAMAP-Rule" id="MF_00009"/>
    </source>
</evidence>
<keyword evidence="7" id="KW-0963">Cytoplasm</keyword>
<dbReference type="NCBIfam" id="TIGR00043">
    <property type="entry name" value="rRNA maturation RNase YbeY"/>
    <property type="match status" value="1"/>
</dbReference>
<dbReference type="Pfam" id="PF02130">
    <property type="entry name" value="YbeY"/>
    <property type="match status" value="1"/>
</dbReference>
<dbReference type="PANTHER" id="PTHR46986">
    <property type="entry name" value="ENDORIBONUCLEASE YBEY, CHLOROPLASTIC"/>
    <property type="match status" value="1"/>
</dbReference>
<keyword evidence="4 7" id="KW-0255">Endonuclease</keyword>
<dbReference type="EMBL" id="PCWM01000061">
    <property type="protein sequence ID" value="PIR03004.1"/>
    <property type="molecule type" value="Genomic_DNA"/>
</dbReference>
<dbReference type="GO" id="GO:0005737">
    <property type="term" value="C:cytoplasm"/>
    <property type="evidence" value="ECO:0007669"/>
    <property type="project" value="UniProtKB-SubCell"/>
</dbReference>
<dbReference type="PANTHER" id="PTHR46986:SF1">
    <property type="entry name" value="ENDORIBONUCLEASE YBEY, CHLOROPLASTIC"/>
    <property type="match status" value="1"/>
</dbReference>
<gene>
    <name evidence="7 8" type="primary">ybeY</name>
    <name evidence="8" type="ORF">COV60_02645</name>
</gene>
<comment type="subcellular location">
    <subcellularLocation>
        <location evidence="7">Cytoplasm</location>
    </subcellularLocation>
</comment>
<dbReference type="HAMAP" id="MF_00009">
    <property type="entry name" value="Endoribonucl_YbeY"/>
    <property type="match status" value="1"/>
</dbReference>
<evidence type="ECO:0000256" key="5">
    <source>
        <dbReference type="ARBA" id="ARBA00022801"/>
    </source>
</evidence>
<keyword evidence="5 7" id="KW-0378">Hydrolase</keyword>
<sequence length="146" mass="16808">MACNVYTTIKRPGVSKKHISTVVLGVLTCFHDAGVDVSVHCIGETRMRTLNRVFRGIDRATDVLSFPIKEDTPVEDGEDAGDIFLCPPYIRRQARRFSVTFEEEFDRMLVHGVLHIRGYDHRTKKQAQQMFTLQESIVHHRSHTKR</sequence>
<reference evidence="8 9" key="1">
    <citation type="submission" date="2017-09" db="EMBL/GenBank/DDBJ databases">
        <title>Depth-based differentiation of microbial function through sediment-hosted aquifers and enrichment of novel symbionts in the deep terrestrial subsurface.</title>
        <authorList>
            <person name="Probst A.J."/>
            <person name="Ladd B."/>
            <person name="Jarett J.K."/>
            <person name="Geller-Mcgrath D.E."/>
            <person name="Sieber C.M."/>
            <person name="Emerson J.B."/>
            <person name="Anantharaman K."/>
            <person name="Thomas B.C."/>
            <person name="Malmstrom R."/>
            <person name="Stieglmeier M."/>
            <person name="Klingl A."/>
            <person name="Woyke T."/>
            <person name="Ryan C.M."/>
            <person name="Banfield J.F."/>
        </authorList>
    </citation>
    <scope>NUCLEOTIDE SEQUENCE [LARGE SCALE GENOMIC DNA]</scope>
    <source>
        <strain evidence="8">CG11_big_fil_rev_8_21_14_0_20_43_7</strain>
    </source>
</reference>
<dbReference type="GO" id="GO:0008270">
    <property type="term" value="F:zinc ion binding"/>
    <property type="evidence" value="ECO:0007669"/>
    <property type="project" value="UniProtKB-UniRule"/>
</dbReference>